<evidence type="ECO:0000313" key="4">
    <source>
        <dbReference type="Proteomes" id="UP000593915"/>
    </source>
</evidence>
<dbReference type="EMBL" id="CP061839">
    <property type="protein sequence ID" value="QOW61414.1"/>
    <property type="molecule type" value="Genomic_DNA"/>
</dbReference>
<keyword evidence="1" id="KW-0175">Coiled coil</keyword>
<evidence type="ECO:0000256" key="2">
    <source>
        <dbReference type="SAM" id="MobiDB-lite"/>
    </source>
</evidence>
<accession>A0A7S7AX42</accession>
<dbReference type="RefSeq" id="WP_194076908.1">
    <property type="nucleotide sequence ID" value="NZ_CP061839.1"/>
</dbReference>
<evidence type="ECO:0000256" key="1">
    <source>
        <dbReference type="SAM" id="Coils"/>
    </source>
</evidence>
<proteinExistence type="predicted"/>
<dbReference type="AlphaFoldDB" id="A0A7S7AX42"/>
<feature type="coiled-coil region" evidence="1">
    <location>
        <begin position="230"/>
        <end position="257"/>
    </location>
</feature>
<dbReference type="Proteomes" id="UP000593915">
    <property type="component" value="Chromosome"/>
</dbReference>
<protein>
    <submittedName>
        <fullName evidence="3">Uncharacterized protein</fullName>
    </submittedName>
</protein>
<reference evidence="3 4" key="1">
    <citation type="submission" date="2020-09" db="EMBL/GenBank/DDBJ databases">
        <title>Characterization of Treponema spp. from bovine digital dermatitis in Korea.</title>
        <authorList>
            <person name="Espiritu H.M."/>
            <person name="Cho Y.I."/>
            <person name="Mamuad L."/>
        </authorList>
    </citation>
    <scope>NUCLEOTIDE SEQUENCE [LARGE SCALE GENOMIC DNA]</scope>
    <source>
        <strain evidence="3 4">KS1</strain>
    </source>
</reference>
<gene>
    <name evidence="3" type="ORF">IFE08_03225</name>
</gene>
<name>A0A7S7AX42_9SPIR</name>
<organism evidence="3 4">
    <name type="scientific">Treponema pedis</name>
    <dbReference type="NCBI Taxonomy" id="409322"/>
    <lineage>
        <taxon>Bacteria</taxon>
        <taxon>Pseudomonadati</taxon>
        <taxon>Spirochaetota</taxon>
        <taxon>Spirochaetia</taxon>
        <taxon>Spirochaetales</taxon>
        <taxon>Treponemataceae</taxon>
        <taxon>Treponema</taxon>
    </lineage>
</organism>
<feature type="region of interest" description="Disordered" evidence="2">
    <location>
        <begin position="323"/>
        <end position="347"/>
    </location>
</feature>
<sequence length="528" mass="58903">MNQDNVKDILLQIADTELEFSVTFTGKSSKKVNGLYKPDTHEIILHNKNFANDNEMIYTAIHEYTHHKQCEKEGGFYSTRVHTPKFWTLFHLLLEEAEKKGLYKITLEESPELIELTEQIRQTVMVEDGKLIKELGRLLAKARPLCKKAGVRYEDYVDRVLCLPRASATALEKINAYNINPEIGADAMRQVANIGNAERRAEAERLFLNKNSPAAVRGKIVSPKKEEDPRRALEKEKRRLEKTILSLQAKLESVESRLANMPVQAFIFILIFSSLLLIPLKAQDSNGTETPSIPPIPSIPQIPEITVIPVTGEPPHPIIPKAPERPVIKNPLNPKNTASKGSAGGNKAGFSPSEYMKLLNGTQNGNFIQTLMNSVVGSDEEGSALLNKILNQFHSFDTAKNPVSKFTSNKDVRINGLKLNGVDVLKEIGNIEISRLTADKSFFAAADSKFLSGGSGSKEILYIFAKRNTEGKYKLFIEVFQNTENENSVFYKLAKLSPVEAELKGSVLFAELKTESTDFEAVFLLKTD</sequence>
<evidence type="ECO:0000313" key="3">
    <source>
        <dbReference type="EMBL" id="QOW61414.1"/>
    </source>
</evidence>